<feature type="transmembrane region" description="Helical" evidence="6">
    <location>
        <begin position="278"/>
        <end position="297"/>
    </location>
</feature>
<comment type="similarity">
    <text evidence="6">Belongs to the insect chemoreceptor superfamily. Gustatory receptor (GR) family.</text>
</comment>
<name>A0AAV1IWU2_9NEOP</name>
<accession>A0AAV1IWU2</accession>
<organism evidence="7 8">
    <name type="scientific">Leptosia nina</name>
    <dbReference type="NCBI Taxonomy" id="320188"/>
    <lineage>
        <taxon>Eukaryota</taxon>
        <taxon>Metazoa</taxon>
        <taxon>Ecdysozoa</taxon>
        <taxon>Arthropoda</taxon>
        <taxon>Hexapoda</taxon>
        <taxon>Insecta</taxon>
        <taxon>Pterygota</taxon>
        <taxon>Neoptera</taxon>
        <taxon>Endopterygota</taxon>
        <taxon>Lepidoptera</taxon>
        <taxon>Glossata</taxon>
        <taxon>Ditrysia</taxon>
        <taxon>Papilionoidea</taxon>
        <taxon>Pieridae</taxon>
        <taxon>Pierinae</taxon>
        <taxon>Leptosia</taxon>
    </lineage>
</organism>
<comment type="function">
    <text evidence="6">Gustatory receptor which mediates acceptance or avoidance behavior, depending on its substrates.</text>
</comment>
<evidence type="ECO:0000256" key="5">
    <source>
        <dbReference type="ARBA" id="ARBA00023136"/>
    </source>
</evidence>
<dbReference type="EMBL" id="CAVLEF010000002">
    <property type="protein sequence ID" value="CAK1541090.1"/>
    <property type="molecule type" value="Genomic_DNA"/>
</dbReference>
<dbReference type="InterPro" id="IPR013604">
    <property type="entry name" value="7TM_chemorcpt"/>
</dbReference>
<keyword evidence="2 6" id="KW-1003">Cell membrane</keyword>
<evidence type="ECO:0000256" key="2">
    <source>
        <dbReference type="ARBA" id="ARBA00022475"/>
    </source>
</evidence>
<dbReference type="GO" id="GO:0050909">
    <property type="term" value="P:sensory perception of taste"/>
    <property type="evidence" value="ECO:0007669"/>
    <property type="project" value="InterPro"/>
</dbReference>
<gene>
    <name evidence="7" type="ORF">LNINA_LOCUS1102</name>
</gene>
<keyword evidence="6" id="KW-0675">Receptor</keyword>
<comment type="caution">
    <text evidence="6">Lacks conserved residue(s) required for the propagation of feature annotation.</text>
</comment>
<evidence type="ECO:0000256" key="6">
    <source>
        <dbReference type="RuleBase" id="RU363108"/>
    </source>
</evidence>
<feature type="transmembrane region" description="Helical" evidence="6">
    <location>
        <begin position="39"/>
        <end position="56"/>
    </location>
</feature>
<keyword evidence="6" id="KW-0807">Transducer</keyword>
<evidence type="ECO:0000256" key="3">
    <source>
        <dbReference type="ARBA" id="ARBA00022692"/>
    </source>
</evidence>
<sequence length="413" mass="47259">MVFDNAEGFRGAFKTIALLGRPLGIFPFTTTPQLQVSKYWNIYGIFFVLPFLRFVLSRWVFVIPYVIGVSCDNFLFILLTIRIHSATVAMNQELKKLFSNMDPNDENRVKKLKILRNNYLVEPTTKTVTTNEGVLHKIRELSEAYTTISDMIKIATESAEVAILIDTVGMLVRLMCRSYKLAKAYDFLDARNSGFDSKNEAQISQPHRYCERVESLLLCHHAQPNNIFAPKCMYFGSRISCKAPSDSDIPNKIRELTVSYTLTADAVTIVTDTFEIRIVIDLLWIVMHLMSTIYILVNEFGKGEQQYNVALGVARKIYWFVIISMRIICLCEVPHRISSAMSETQELLTKLKRKFHDMYEIRNELDLFFRTTQLNNTTFSPLSVCTLNRDLIATILGCAATYLIAIIQLVSTK</sequence>
<dbReference type="GO" id="GO:0005886">
    <property type="term" value="C:plasma membrane"/>
    <property type="evidence" value="ECO:0007669"/>
    <property type="project" value="UniProtKB-SubCell"/>
</dbReference>
<keyword evidence="8" id="KW-1185">Reference proteome</keyword>
<keyword evidence="3 6" id="KW-0812">Transmembrane</keyword>
<keyword evidence="4 6" id="KW-1133">Transmembrane helix</keyword>
<feature type="transmembrane region" description="Helical" evidence="6">
    <location>
        <begin position="62"/>
        <end position="81"/>
    </location>
</feature>
<dbReference type="Proteomes" id="UP001497472">
    <property type="component" value="Unassembled WGS sequence"/>
</dbReference>
<feature type="transmembrane region" description="Helical" evidence="6">
    <location>
        <begin position="391"/>
        <end position="410"/>
    </location>
</feature>
<evidence type="ECO:0000313" key="7">
    <source>
        <dbReference type="EMBL" id="CAK1541090.1"/>
    </source>
</evidence>
<protein>
    <recommendedName>
        <fullName evidence="6">Gustatory receptor</fullName>
    </recommendedName>
</protein>
<keyword evidence="5 6" id="KW-0472">Membrane</keyword>
<evidence type="ECO:0000256" key="4">
    <source>
        <dbReference type="ARBA" id="ARBA00022989"/>
    </source>
</evidence>
<dbReference type="AlphaFoldDB" id="A0AAV1IWU2"/>
<comment type="caution">
    <text evidence="7">The sequence shown here is derived from an EMBL/GenBank/DDBJ whole genome shotgun (WGS) entry which is preliminary data.</text>
</comment>
<evidence type="ECO:0000313" key="8">
    <source>
        <dbReference type="Proteomes" id="UP001497472"/>
    </source>
</evidence>
<reference evidence="7 8" key="1">
    <citation type="submission" date="2023-11" db="EMBL/GenBank/DDBJ databases">
        <authorList>
            <person name="Okamura Y."/>
        </authorList>
    </citation>
    <scope>NUCLEOTIDE SEQUENCE [LARGE SCALE GENOMIC DNA]</scope>
</reference>
<comment type="subcellular location">
    <subcellularLocation>
        <location evidence="1 6">Cell membrane</location>
        <topology evidence="1 6">Multi-pass membrane protein</topology>
    </subcellularLocation>
</comment>
<dbReference type="Pfam" id="PF08395">
    <property type="entry name" value="7tm_7"/>
    <property type="match status" value="1"/>
</dbReference>
<dbReference type="GO" id="GO:0007165">
    <property type="term" value="P:signal transduction"/>
    <property type="evidence" value="ECO:0007669"/>
    <property type="project" value="UniProtKB-KW"/>
</dbReference>
<proteinExistence type="inferred from homology"/>
<evidence type="ECO:0000256" key="1">
    <source>
        <dbReference type="ARBA" id="ARBA00004651"/>
    </source>
</evidence>